<name>A0A820IQ55_9BILA</name>
<sequence>ILLNLHDIKIEDKFNENENEYFRRITIQLERIDDIEKLLISPIINHHGNDIKFKRTNQIIDKTSFLLKTSIMNEQDKIILSRIELYIHRLIKNNSKSKISDLSTNTEQIILVNCNNEIDFNHVRQAYESKSELSGKHFTLIQIYECDALEIHFNDTNKSITVDDLKIIFDYVWKDLFA</sequence>
<proteinExistence type="predicted"/>
<evidence type="ECO:0000313" key="1">
    <source>
        <dbReference type="EMBL" id="CAF4315441.1"/>
    </source>
</evidence>
<accession>A0A820IQ55</accession>
<gene>
    <name evidence="1" type="ORF">FNK824_LOCUS41145</name>
</gene>
<dbReference type="EMBL" id="CAJOBE010037788">
    <property type="protein sequence ID" value="CAF4315441.1"/>
    <property type="molecule type" value="Genomic_DNA"/>
</dbReference>
<organism evidence="1 2">
    <name type="scientific">Rotaria sordida</name>
    <dbReference type="NCBI Taxonomy" id="392033"/>
    <lineage>
        <taxon>Eukaryota</taxon>
        <taxon>Metazoa</taxon>
        <taxon>Spiralia</taxon>
        <taxon>Gnathifera</taxon>
        <taxon>Rotifera</taxon>
        <taxon>Eurotatoria</taxon>
        <taxon>Bdelloidea</taxon>
        <taxon>Philodinida</taxon>
        <taxon>Philodinidae</taxon>
        <taxon>Rotaria</taxon>
    </lineage>
</organism>
<dbReference type="AlphaFoldDB" id="A0A820IQ55"/>
<evidence type="ECO:0000313" key="2">
    <source>
        <dbReference type="Proteomes" id="UP000663874"/>
    </source>
</evidence>
<comment type="caution">
    <text evidence="1">The sequence shown here is derived from an EMBL/GenBank/DDBJ whole genome shotgun (WGS) entry which is preliminary data.</text>
</comment>
<feature type="non-terminal residue" evidence="1">
    <location>
        <position position="1"/>
    </location>
</feature>
<feature type="non-terminal residue" evidence="1">
    <location>
        <position position="178"/>
    </location>
</feature>
<protein>
    <submittedName>
        <fullName evidence="1">Uncharacterized protein</fullName>
    </submittedName>
</protein>
<dbReference type="Proteomes" id="UP000663874">
    <property type="component" value="Unassembled WGS sequence"/>
</dbReference>
<reference evidence="1" key="1">
    <citation type="submission" date="2021-02" db="EMBL/GenBank/DDBJ databases">
        <authorList>
            <person name="Nowell W R."/>
        </authorList>
    </citation>
    <scope>NUCLEOTIDE SEQUENCE</scope>
</reference>